<dbReference type="EMBL" id="LZFO01000033">
    <property type="protein sequence ID" value="OFI05072.1"/>
    <property type="molecule type" value="Genomic_DNA"/>
</dbReference>
<dbReference type="SFLD" id="SFLDG01144">
    <property type="entry name" value="C2.B.4:_PGP_Like"/>
    <property type="match status" value="1"/>
</dbReference>
<keyword evidence="1" id="KW-0378">Hydrolase</keyword>
<sequence>MKYKLVCIDMDGTLLNDDKKISERTLKTIKKAKEKGVNIVISTGRLFISADYYSDLIGVKTPVIASNGAYIREKDKDKVIYKSLLGVEKCKEIVNVLNKYNIYMHFNTYNSILTRELVFSSAVYSKMNEGLPKDKKINITLVEKWEDTFNKYKDEILKCIIIEKDKEKLIKAKKEMSAIEGFEVVSSSKYNFEIMNKGVSKGNAVKILSSYYNLHKDNIICIGDSENDLSMLEYAGLGIAMKNGEDYVKENADYITDTNNNDGVAKAIEKFILD</sequence>
<dbReference type="PROSITE" id="PS01229">
    <property type="entry name" value="COF_2"/>
    <property type="match status" value="1"/>
</dbReference>
<dbReference type="SUPFAM" id="SSF56784">
    <property type="entry name" value="HAD-like"/>
    <property type="match status" value="1"/>
</dbReference>
<name>A0A1E8EWT1_9CLOT</name>
<organism evidence="1 2">
    <name type="scientific">Clostridium acetireducens DSM 10703</name>
    <dbReference type="NCBI Taxonomy" id="1121290"/>
    <lineage>
        <taxon>Bacteria</taxon>
        <taxon>Bacillati</taxon>
        <taxon>Bacillota</taxon>
        <taxon>Clostridia</taxon>
        <taxon>Eubacteriales</taxon>
        <taxon>Clostridiaceae</taxon>
        <taxon>Clostridium</taxon>
    </lineage>
</organism>
<dbReference type="RefSeq" id="WP_070110860.1">
    <property type="nucleotide sequence ID" value="NZ_LZFO01000033.1"/>
</dbReference>
<dbReference type="STRING" id="1121290.CLAOCE_18910"/>
<evidence type="ECO:0000313" key="2">
    <source>
        <dbReference type="Proteomes" id="UP000175744"/>
    </source>
</evidence>
<dbReference type="EC" id="3.1.3.23" evidence="1"/>
<dbReference type="InterPro" id="IPR000150">
    <property type="entry name" value="Cof"/>
</dbReference>
<dbReference type="AlphaFoldDB" id="A0A1E8EWT1"/>
<dbReference type="PATRIC" id="fig|1121290.3.peg.1910"/>
<dbReference type="Gene3D" id="3.30.1240.10">
    <property type="match status" value="1"/>
</dbReference>
<dbReference type="PROSITE" id="PS01228">
    <property type="entry name" value="COF_1"/>
    <property type="match status" value="1"/>
</dbReference>
<dbReference type="Pfam" id="PF08282">
    <property type="entry name" value="Hydrolase_3"/>
    <property type="match status" value="1"/>
</dbReference>
<gene>
    <name evidence="1" type="primary">yidA</name>
    <name evidence="1" type="ORF">CLOACE_18910</name>
</gene>
<dbReference type="CDD" id="cd07516">
    <property type="entry name" value="HAD_Pase"/>
    <property type="match status" value="1"/>
</dbReference>
<dbReference type="SFLD" id="SFLDS00003">
    <property type="entry name" value="Haloacid_Dehalogenase"/>
    <property type="match status" value="1"/>
</dbReference>
<dbReference type="GO" id="GO:0050308">
    <property type="term" value="F:sugar-phosphatase activity"/>
    <property type="evidence" value="ECO:0007669"/>
    <property type="project" value="UniProtKB-EC"/>
</dbReference>
<dbReference type="NCBIfam" id="TIGR00099">
    <property type="entry name" value="Cof-subfamily"/>
    <property type="match status" value="1"/>
</dbReference>
<dbReference type="GO" id="GO:0000287">
    <property type="term" value="F:magnesium ion binding"/>
    <property type="evidence" value="ECO:0007669"/>
    <property type="project" value="TreeGrafter"/>
</dbReference>
<reference evidence="1 2" key="1">
    <citation type="submission" date="2016-06" db="EMBL/GenBank/DDBJ databases">
        <title>Genome sequence of Clostridium acetireducens DSM 10703.</title>
        <authorList>
            <person name="Poehlein A."/>
            <person name="Fluechter S."/>
            <person name="Duerre P."/>
            <person name="Daniel R."/>
        </authorList>
    </citation>
    <scope>NUCLEOTIDE SEQUENCE [LARGE SCALE GENOMIC DNA]</scope>
    <source>
        <strain evidence="1 2">DSM 10703</strain>
    </source>
</reference>
<keyword evidence="2" id="KW-1185">Reference proteome</keyword>
<dbReference type="SFLD" id="SFLDG01140">
    <property type="entry name" value="C2.B:_Phosphomannomutase_and_P"/>
    <property type="match status" value="1"/>
</dbReference>
<dbReference type="PANTHER" id="PTHR10000">
    <property type="entry name" value="PHOSPHOSERINE PHOSPHATASE"/>
    <property type="match status" value="1"/>
</dbReference>
<dbReference type="InterPro" id="IPR006379">
    <property type="entry name" value="HAD-SF_hydro_IIB"/>
</dbReference>
<proteinExistence type="predicted"/>
<evidence type="ECO:0000313" key="1">
    <source>
        <dbReference type="EMBL" id="OFI05072.1"/>
    </source>
</evidence>
<accession>A0A1E8EWT1</accession>
<dbReference type="PANTHER" id="PTHR10000:SF8">
    <property type="entry name" value="HAD SUPERFAMILY HYDROLASE-LIKE, TYPE 3"/>
    <property type="match status" value="1"/>
</dbReference>
<dbReference type="NCBIfam" id="TIGR01482">
    <property type="entry name" value="SPP-subfamily"/>
    <property type="match status" value="1"/>
</dbReference>
<dbReference type="GO" id="GO:0005829">
    <property type="term" value="C:cytosol"/>
    <property type="evidence" value="ECO:0007669"/>
    <property type="project" value="TreeGrafter"/>
</dbReference>
<comment type="caution">
    <text evidence="1">The sequence shown here is derived from an EMBL/GenBank/DDBJ whole genome shotgun (WGS) entry which is preliminary data.</text>
</comment>
<dbReference type="NCBIfam" id="TIGR01484">
    <property type="entry name" value="HAD-SF-IIB"/>
    <property type="match status" value="1"/>
</dbReference>
<dbReference type="OrthoDB" id="9781413at2"/>
<dbReference type="Proteomes" id="UP000175744">
    <property type="component" value="Unassembled WGS sequence"/>
</dbReference>
<dbReference type="Gene3D" id="3.40.50.1000">
    <property type="entry name" value="HAD superfamily/HAD-like"/>
    <property type="match status" value="1"/>
</dbReference>
<protein>
    <submittedName>
        <fullName evidence="1">Sugar phosphatase YidA</fullName>
        <ecNumber evidence="1">3.1.3.23</ecNumber>
    </submittedName>
</protein>
<dbReference type="InterPro" id="IPR023214">
    <property type="entry name" value="HAD_sf"/>
</dbReference>
<dbReference type="InterPro" id="IPR036412">
    <property type="entry name" value="HAD-like_sf"/>
</dbReference>